<evidence type="ECO:0000259" key="1">
    <source>
        <dbReference type="Pfam" id="PF01636"/>
    </source>
</evidence>
<gene>
    <name evidence="2" type="ORF">SAMN04489812_1108</name>
</gene>
<dbReference type="STRING" id="630515.SAMN04489812_1108"/>
<dbReference type="InterPro" id="IPR011009">
    <property type="entry name" value="Kinase-like_dom_sf"/>
</dbReference>
<protein>
    <submittedName>
        <fullName evidence="2">Predicted kinase, aminoglycoside phosphotransferase (APT) family</fullName>
    </submittedName>
</protein>
<dbReference type="PANTHER" id="PTHR21310">
    <property type="entry name" value="AMINOGLYCOSIDE PHOSPHOTRANSFERASE-RELATED-RELATED"/>
    <property type="match status" value="1"/>
</dbReference>
<reference evidence="2 3" key="1">
    <citation type="submission" date="2016-10" db="EMBL/GenBank/DDBJ databases">
        <authorList>
            <person name="de Groot N.N."/>
        </authorList>
    </citation>
    <scope>NUCLEOTIDE SEQUENCE [LARGE SCALE GENOMIC DNA]</scope>
    <source>
        <strain evidence="2 3">DSM 21800</strain>
    </source>
</reference>
<organism evidence="2 3">
    <name type="scientific">Microlunatus soli</name>
    <dbReference type="NCBI Taxonomy" id="630515"/>
    <lineage>
        <taxon>Bacteria</taxon>
        <taxon>Bacillati</taxon>
        <taxon>Actinomycetota</taxon>
        <taxon>Actinomycetes</taxon>
        <taxon>Propionibacteriales</taxon>
        <taxon>Propionibacteriaceae</taxon>
        <taxon>Microlunatus</taxon>
    </lineage>
</organism>
<keyword evidence="3" id="KW-1185">Reference proteome</keyword>
<dbReference type="CDD" id="cd05155">
    <property type="entry name" value="APH_ChoK_like_1"/>
    <property type="match status" value="1"/>
</dbReference>
<dbReference type="Gene3D" id="3.30.200.20">
    <property type="entry name" value="Phosphorylase Kinase, domain 1"/>
    <property type="match status" value="1"/>
</dbReference>
<evidence type="ECO:0000313" key="2">
    <source>
        <dbReference type="EMBL" id="SDS17379.1"/>
    </source>
</evidence>
<keyword evidence="2" id="KW-0808">Transferase</keyword>
<name>A0A1H1Q311_9ACTN</name>
<dbReference type="AlphaFoldDB" id="A0A1H1Q311"/>
<proteinExistence type="predicted"/>
<dbReference type="InterPro" id="IPR051678">
    <property type="entry name" value="AGP_Transferase"/>
</dbReference>
<dbReference type="GO" id="GO:0016301">
    <property type="term" value="F:kinase activity"/>
    <property type="evidence" value="ECO:0007669"/>
    <property type="project" value="UniProtKB-KW"/>
</dbReference>
<dbReference type="OrthoDB" id="9797603at2"/>
<sequence>MTEDVADLGPVPTRIPVRSDLVRRLIDDQFPQWRDLPVRPVANGGWDNWTFHLGDRLSVRLPSAAAYALAVAKEHRWLPVLAAQLPLPISTPIALGRPGHDYPFDWSVYRWIPGVTAGSDTIGDMGEFGASLAEFLRGLQRIDPTDGPGPGVHNWFRGGTLETYAPQVADGLDVLGDPATVEMVRRVWQRALTAGWDRREVWFHGDVAAGNLLVDNGSLSAVIDFGTCGVGDPACDLAIAWTLLSAAGRERFRGGLGVDDDTWARGRGWALWKTLASLAAAVEDDEPVAPFERVLTEIITEFQQDDNGGGRRVKDHDQ</sequence>
<dbReference type="EMBL" id="LT629772">
    <property type="protein sequence ID" value="SDS17379.1"/>
    <property type="molecule type" value="Genomic_DNA"/>
</dbReference>
<dbReference type="Proteomes" id="UP000199103">
    <property type="component" value="Chromosome I"/>
</dbReference>
<dbReference type="Pfam" id="PF01636">
    <property type="entry name" value="APH"/>
    <property type="match status" value="1"/>
</dbReference>
<dbReference type="RefSeq" id="WP_091521112.1">
    <property type="nucleotide sequence ID" value="NZ_LT629772.1"/>
</dbReference>
<accession>A0A1H1Q311</accession>
<dbReference type="PANTHER" id="PTHR21310:SF42">
    <property type="entry name" value="BIFUNCTIONAL AAC_APH"/>
    <property type="match status" value="1"/>
</dbReference>
<keyword evidence="2" id="KW-0418">Kinase</keyword>
<evidence type="ECO:0000313" key="3">
    <source>
        <dbReference type="Proteomes" id="UP000199103"/>
    </source>
</evidence>
<feature type="domain" description="Aminoglycoside phosphotransferase" evidence="1">
    <location>
        <begin position="42"/>
        <end position="269"/>
    </location>
</feature>
<dbReference type="InterPro" id="IPR002575">
    <property type="entry name" value="Aminoglycoside_PTrfase"/>
</dbReference>
<dbReference type="Gene3D" id="3.90.1200.10">
    <property type="match status" value="1"/>
</dbReference>
<dbReference type="SUPFAM" id="SSF56112">
    <property type="entry name" value="Protein kinase-like (PK-like)"/>
    <property type="match status" value="1"/>
</dbReference>